<gene>
    <name evidence="1" type="ORF">PSTG_14324</name>
</gene>
<dbReference type="AlphaFoldDB" id="A0A0L0UZF2"/>
<name>A0A0L0UZF2_9BASI</name>
<accession>A0A0L0UZF2</accession>
<evidence type="ECO:0000313" key="1">
    <source>
        <dbReference type="EMBL" id="KNE92301.1"/>
    </source>
</evidence>
<evidence type="ECO:0000313" key="2">
    <source>
        <dbReference type="Proteomes" id="UP000054564"/>
    </source>
</evidence>
<keyword evidence="2" id="KW-1185">Reference proteome</keyword>
<proteinExistence type="predicted"/>
<dbReference type="Proteomes" id="UP000054564">
    <property type="component" value="Unassembled WGS sequence"/>
</dbReference>
<protein>
    <submittedName>
        <fullName evidence="1">Uncharacterized protein</fullName>
    </submittedName>
</protein>
<sequence>MSLPPESPPELVKWELPTNLESFLTFIDHGCTLDPQNYPIYPNDETVFVKFPDETVTNFGSVRFTKSTRTKKRSKGIWKINRIYCLRALPICKVIPSAKARRDVALAR</sequence>
<comment type="caution">
    <text evidence="1">The sequence shown here is derived from an EMBL/GenBank/DDBJ whole genome shotgun (WGS) entry which is preliminary data.</text>
</comment>
<organism evidence="1 2">
    <name type="scientific">Puccinia striiformis f. sp. tritici PST-78</name>
    <dbReference type="NCBI Taxonomy" id="1165861"/>
    <lineage>
        <taxon>Eukaryota</taxon>
        <taxon>Fungi</taxon>
        <taxon>Dikarya</taxon>
        <taxon>Basidiomycota</taxon>
        <taxon>Pucciniomycotina</taxon>
        <taxon>Pucciniomycetes</taxon>
        <taxon>Pucciniales</taxon>
        <taxon>Pucciniaceae</taxon>
        <taxon>Puccinia</taxon>
    </lineage>
</organism>
<dbReference type="EMBL" id="AJIL01000169">
    <property type="protein sequence ID" value="KNE92301.1"/>
    <property type="molecule type" value="Genomic_DNA"/>
</dbReference>
<reference evidence="2" key="1">
    <citation type="submission" date="2014-03" db="EMBL/GenBank/DDBJ databases">
        <title>The Genome Sequence of Puccinia striiformis f. sp. tritici PST-78.</title>
        <authorList>
            <consortium name="The Broad Institute Genome Sequencing Platform"/>
            <person name="Cuomo C."/>
            <person name="Hulbert S."/>
            <person name="Chen X."/>
            <person name="Walker B."/>
            <person name="Young S.K."/>
            <person name="Zeng Q."/>
            <person name="Gargeya S."/>
            <person name="Fitzgerald M."/>
            <person name="Haas B."/>
            <person name="Abouelleil A."/>
            <person name="Alvarado L."/>
            <person name="Arachchi H.M."/>
            <person name="Berlin A.M."/>
            <person name="Chapman S.B."/>
            <person name="Goldberg J."/>
            <person name="Griggs A."/>
            <person name="Gujja S."/>
            <person name="Hansen M."/>
            <person name="Howarth C."/>
            <person name="Imamovic A."/>
            <person name="Larimer J."/>
            <person name="McCowan C."/>
            <person name="Montmayeur A."/>
            <person name="Murphy C."/>
            <person name="Neiman D."/>
            <person name="Pearson M."/>
            <person name="Priest M."/>
            <person name="Roberts A."/>
            <person name="Saif S."/>
            <person name="Shea T."/>
            <person name="Sisk P."/>
            <person name="Sykes S."/>
            <person name="Wortman J."/>
            <person name="Nusbaum C."/>
            <person name="Birren B."/>
        </authorList>
    </citation>
    <scope>NUCLEOTIDE SEQUENCE [LARGE SCALE GENOMIC DNA]</scope>
    <source>
        <strain evidence="2">race PST-78</strain>
    </source>
</reference>
<dbReference type="OrthoDB" id="10565409at2759"/>